<dbReference type="PROSITE" id="PS51154">
    <property type="entry name" value="MACRO"/>
    <property type="match status" value="1"/>
</dbReference>
<evidence type="ECO:0000313" key="4">
    <source>
        <dbReference type="EMBL" id="VED65651.1"/>
    </source>
</evidence>
<protein>
    <submittedName>
        <fullName evidence="2">Appr-1-p processing protein</fullName>
    </submittedName>
    <submittedName>
        <fullName evidence="4">COG2110, Macro domain, possibly ADP-ribose binding module</fullName>
        <ecNumber evidence="4">3.5.1.-</ecNumber>
    </submittedName>
    <submittedName>
        <fullName evidence="3">Protein-ADP-ribose hydrolase</fullName>
    </submittedName>
</protein>
<dbReference type="KEGG" id="sage:EN72_05915"/>
<dbReference type="Pfam" id="PF01661">
    <property type="entry name" value="Macro"/>
    <property type="match status" value="1"/>
</dbReference>
<dbReference type="GO" id="GO:0016787">
    <property type="term" value="F:hydrolase activity"/>
    <property type="evidence" value="ECO:0007669"/>
    <property type="project" value="UniProtKB-KW"/>
</dbReference>
<dbReference type="Proteomes" id="UP000268870">
    <property type="component" value="Chromosome"/>
</dbReference>
<name>A0A0E1EHB6_STRAG</name>
<accession>A0A0E1EHB6</accession>
<dbReference type="PANTHER" id="PTHR11106">
    <property type="entry name" value="GANGLIOSIDE INDUCED DIFFERENTIATION ASSOCIATED PROTEIN 2-RELATED"/>
    <property type="match status" value="1"/>
</dbReference>
<reference evidence="2 5" key="1">
    <citation type="journal article" date="2016" name="Sci. Rep.">
        <title>Serotype IV Streptococcus agalactiae ST-452 has arisen from large genomic recombination events between CC23 and the hypervirulent CC17 lineages.</title>
        <authorList>
            <person name="Campisi E."/>
            <person name="Rinaudo C.D."/>
            <person name="Donati C."/>
            <person name="Barucco M."/>
            <person name="Torricelli G."/>
            <person name="Edwards M.S."/>
            <person name="Baker C.J."/>
            <person name="Margarit I."/>
            <person name="Rosini R."/>
        </authorList>
    </citation>
    <scope>NUCLEOTIDE SEQUENCE [LARGE SCALE GENOMIC DNA]</scope>
    <source>
        <strain evidence="2 5">CZ-PW-140</strain>
    </source>
</reference>
<reference evidence="4 7" key="3">
    <citation type="submission" date="2018-12" db="EMBL/GenBank/DDBJ databases">
        <authorList>
            <consortium name="Pathogen Informatics"/>
        </authorList>
    </citation>
    <scope>NUCLEOTIDE SEQUENCE [LARGE SCALE GENOMIC DNA]</scope>
    <source>
        <strain evidence="4 7">NCTC8184</strain>
    </source>
</reference>
<evidence type="ECO:0000313" key="3">
    <source>
        <dbReference type="EMBL" id="RDY83738.1"/>
    </source>
</evidence>
<keyword evidence="4" id="KW-0378">Hydrolase</keyword>
<dbReference type="AlphaFoldDB" id="A0A0E1EHB6"/>
<reference evidence="3 6" key="2">
    <citation type="journal article" date="2018" name="Emerg. Microbes Infect.">
        <title>Phenotypic and molecular analysis of nontypeable Group B streptococci: identification of cps2a and hybrid cps2a/cps5 Group B streptococcal capsule gene clusters.</title>
        <authorList>
            <person name="Alhhazmi A."/>
            <person name="Tyrrell G.J."/>
        </authorList>
    </citation>
    <scope>NUCLEOTIDE SEQUENCE [LARGE SCALE GENOMIC DNA]</scope>
    <source>
        <strain evidence="3 6">PLGBS17</strain>
    </source>
</reference>
<dbReference type="EC" id="3.5.1.-" evidence="4"/>
<feature type="domain" description="Macro" evidence="1">
    <location>
        <begin position="69"/>
        <end position="261"/>
    </location>
</feature>
<dbReference type="EMBL" id="LR134265">
    <property type="protein sequence ID" value="VED65651.1"/>
    <property type="molecule type" value="Genomic_DNA"/>
</dbReference>
<dbReference type="Proteomes" id="UP000256718">
    <property type="component" value="Unassembled WGS sequence"/>
</dbReference>
<dbReference type="InterPro" id="IPR002589">
    <property type="entry name" value="Macro_dom"/>
</dbReference>
<evidence type="ECO:0000313" key="6">
    <source>
        <dbReference type="Proteomes" id="UP000256718"/>
    </source>
</evidence>
<dbReference type="CDD" id="cd02908">
    <property type="entry name" value="Macro_OAADPr_deacetylase"/>
    <property type="match status" value="1"/>
</dbReference>
<proteinExistence type="predicted"/>
<evidence type="ECO:0000259" key="1">
    <source>
        <dbReference type="PROSITE" id="PS51154"/>
    </source>
</evidence>
<dbReference type="SMART" id="SM00506">
    <property type="entry name" value="A1pp"/>
    <property type="match status" value="1"/>
</dbReference>
<sequence>MPNQKQLLLAMIEYLRSEKLTDVDDLRTTDLQTVWRALVNQQDPQNISQEYLSLEDRYLSHWWNTQKVKTIDVCHQTVYSNVFTYHGDICLLQVDAIVNAANGKLLGCFIPNHHCIDNHIHTFAGSRLRLACHQLMTQQGRMEAVGQAKLTESYHLPCKYVIHTVGPYVKVDQKPSRIREDLLKSSYKSCLQLAVRANLKTIVFPCISTGEFGFPNQRAAELAVQAILEWQRENQHKLYIIFNTFTPKDQEIYQKLLLKEEIDDSVEDSRKN</sequence>
<dbReference type="NCBIfam" id="NF003163">
    <property type="entry name" value="PRK04143.1"/>
    <property type="match status" value="1"/>
</dbReference>
<organism evidence="4 7">
    <name type="scientific">Streptococcus agalactiae</name>
    <dbReference type="NCBI Taxonomy" id="1311"/>
    <lineage>
        <taxon>Bacteria</taxon>
        <taxon>Bacillati</taxon>
        <taxon>Bacillota</taxon>
        <taxon>Bacilli</taxon>
        <taxon>Lactobacillales</taxon>
        <taxon>Streptococcaceae</taxon>
        <taxon>Streptococcus</taxon>
    </lineage>
</organism>
<gene>
    <name evidence="4" type="primary">ymdB</name>
    <name evidence="2" type="ORF">AX245_05795</name>
    <name evidence="3" type="ORF">C4618_03980</name>
    <name evidence="4" type="ORF">NCTC8184_01709</name>
</gene>
<dbReference type="Gene3D" id="3.40.220.10">
    <property type="entry name" value="Leucine Aminopeptidase, subunit E, domain 1"/>
    <property type="match status" value="1"/>
</dbReference>
<dbReference type="EMBL" id="MAWT01000009">
    <property type="protein sequence ID" value="OCM72250.1"/>
    <property type="molecule type" value="Genomic_DNA"/>
</dbReference>
<evidence type="ECO:0000313" key="5">
    <source>
        <dbReference type="Proteomes" id="UP000093122"/>
    </source>
</evidence>
<dbReference type="EMBL" id="QHGZ01000107">
    <property type="protein sequence ID" value="RDY83738.1"/>
    <property type="molecule type" value="Genomic_DNA"/>
</dbReference>
<dbReference type="Proteomes" id="UP000093122">
    <property type="component" value="Unassembled WGS sequence"/>
</dbReference>
<dbReference type="SUPFAM" id="SSF52949">
    <property type="entry name" value="Macro domain-like"/>
    <property type="match status" value="1"/>
</dbReference>
<evidence type="ECO:0000313" key="2">
    <source>
        <dbReference type="EMBL" id="OCM72250.1"/>
    </source>
</evidence>
<dbReference type="PANTHER" id="PTHR11106:SF27">
    <property type="entry name" value="MACRO DOMAIN-CONTAINING PROTEIN"/>
    <property type="match status" value="1"/>
</dbReference>
<dbReference type="InterPro" id="IPR043472">
    <property type="entry name" value="Macro_dom-like"/>
</dbReference>
<dbReference type="RefSeq" id="WP_001133610.1">
    <property type="nucleotide sequence ID" value="NZ_CAXOLC010000010.1"/>
</dbReference>
<evidence type="ECO:0000313" key="7">
    <source>
        <dbReference type="Proteomes" id="UP000268870"/>
    </source>
</evidence>